<dbReference type="EMBL" id="JFZT01000059">
    <property type="protein sequence ID" value="EZQ01910.1"/>
    <property type="molecule type" value="Genomic_DNA"/>
</dbReference>
<gene>
    <name evidence="2" type="ORF">CM19_11830</name>
</gene>
<accession>A0A031LKA8</accession>
<keyword evidence="3" id="KW-1185">Reference proteome</keyword>
<dbReference type="InterPro" id="IPR029044">
    <property type="entry name" value="Nucleotide-diphossugar_trans"/>
</dbReference>
<reference evidence="2 3" key="1">
    <citation type="submission" date="2014-03" db="EMBL/GenBank/DDBJ databases">
        <title>Draft genome sequence of the novel thermoacidophilic archaea Acidianus copahuensis ALE1 strain, isolated from Copahue volcanic area in Neuquen Argentina.</title>
        <authorList>
            <person name="Urbieta M.S."/>
            <person name="Rascovan N."/>
            <person name="Castro C."/>
            <person name="Revale S."/>
            <person name="Giaveno M.A."/>
            <person name="Vazquez M.P."/>
            <person name="Donati E.R."/>
        </authorList>
    </citation>
    <scope>NUCLEOTIDE SEQUENCE [LARGE SCALE GENOMIC DNA]</scope>
    <source>
        <strain evidence="2 3">ALE1</strain>
    </source>
</reference>
<dbReference type="AlphaFoldDB" id="A0A031LKA8"/>
<sequence length="306" mass="34805">MKVTVVIPSKPRESLRETISALKKQTYKDFETLVILKKDINVNGVRKIIQRGGLFEEAINEALSEVDGDLALFTDDDAIPSKNWVEDHVSFFERYPDACIASGKVIGRMWKNYPNALFERFNGTKFMKPLSSFFSDYSSFVTVTGLSVDARPRSEKVEKSVAISGVNMSLNMNVFHKTTIPTFTLRGSYNETSLTLIGSKKGYHSYIFEGGEVMHGGEESLSRTQDPIVEKYLCLEKHVFPFAVNKIMGLSSELLKEFIDLLEDGVPKIGLELALKGITQDWNYNQFRQNLQKLWYEIKNKKLDEL</sequence>
<dbReference type="InterPro" id="IPR001173">
    <property type="entry name" value="Glyco_trans_2-like"/>
</dbReference>
<dbReference type="Gene3D" id="3.90.550.10">
    <property type="entry name" value="Spore Coat Polysaccharide Biosynthesis Protein SpsA, Chain A"/>
    <property type="match status" value="1"/>
</dbReference>
<organism evidence="2 3">
    <name type="scientific">Candidatus Acidianus copahuensis</name>
    <dbReference type="NCBI Taxonomy" id="1160895"/>
    <lineage>
        <taxon>Archaea</taxon>
        <taxon>Thermoproteota</taxon>
        <taxon>Thermoprotei</taxon>
        <taxon>Sulfolobales</taxon>
        <taxon>Sulfolobaceae</taxon>
        <taxon>Acidianus</taxon>
    </lineage>
</organism>
<evidence type="ECO:0000313" key="3">
    <source>
        <dbReference type="Proteomes" id="UP000024332"/>
    </source>
</evidence>
<name>A0A031LKA8_9CREN</name>
<dbReference type="OrthoDB" id="34704at2157"/>
<dbReference type="CDD" id="cd00761">
    <property type="entry name" value="Glyco_tranf_GTA_type"/>
    <property type="match status" value="1"/>
</dbReference>
<dbReference type="Pfam" id="PF00535">
    <property type="entry name" value="Glycos_transf_2"/>
    <property type="match status" value="1"/>
</dbReference>
<dbReference type="RefSeq" id="WP_048100542.1">
    <property type="nucleotide sequence ID" value="NZ_JFZT01000059.1"/>
</dbReference>
<proteinExistence type="predicted"/>
<dbReference type="SUPFAM" id="SSF53448">
    <property type="entry name" value="Nucleotide-diphospho-sugar transferases"/>
    <property type="match status" value="1"/>
</dbReference>
<feature type="domain" description="Glycosyltransferase 2-like" evidence="1">
    <location>
        <begin position="4"/>
        <end position="119"/>
    </location>
</feature>
<evidence type="ECO:0000313" key="2">
    <source>
        <dbReference type="EMBL" id="EZQ01910.1"/>
    </source>
</evidence>
<comment type="caution">
    <text evidence="2">The sequence shown here is derived from an EMBL/GenBank/DDBJ whole genome shotgun (WGS) entry which is preliminary data.</text>
</comment>
<evidence type="ECO:0000259" key="1">
    <source>
        <dbReference type="Pfam" id="PF00535"/>
    </source>
</evidence>
<dbReference type="Proteomes" id="UP000024332">
    <property type="component" value="Unassembled WGS sequence"/>
</dbReference>
<protein>
    <recommendedName>
        <fullName evidence="1">Glycosyltransferase 2-like domain-containing protein</fullName>
    </recommendedName>
</protein>